<dbReference type="InterPro" id="IPR036397">
    <property type="entry name" value="RNaseH_sf"/>
</dbReference>
<reference evidence="2 3" key="1">
    <citation type="journal article" date="2016" name="Nat. Commun.">
        <title>Extremotolerant tardigrade genome and improved radiotolerance of human cultured cells by tardigrade-unique protein.</title>
        <authorList>
            <person name="Hashimoto T."/>
            <person name="Horikawa D.D."/>
            <person name="Saito Y."/>
            <person name="Kuwahara H."/>
            <person name="Kozuka-Hata H."/>
            <person name="Shin-I T."/>
            <person name="Minakuchi Y."/>
            <person name="Ohishi K."/>
            <person name="Motoyama A."/>
            <person name="Aizu T."/>
            <person name="Enomoto A."/>
            <person name="Kondo K."/>
            <person name="Tanaka S."/>
            <person name="Hara Y."/>
            <person name="Koshikawa S."/>
            <person name="Sagara H."/>
            <person name="Miura T."/>
            <person name="Yokobori S."/>
            <person name="Miyagawa K."/>
            <person name="Suzuki Y."/>
            <person name="Kubo T."/>
            <person name="Oyama M."/>
            <person name="Kohara Y."/>
            <person name="Fujiyama A."/>
            <person name="Arakawa K."/>
            <person name="Katayama T."/>
            <person name="Toyoda A."/>
            <person name="Kunieda T."/>
        </authorList>
    </citation>
    <scope>NUCLEOTIDE SEQUENCE [LARGE SCALE GENOMIC DNA]</scope>
    <source>
        <strain evidence="2 3">YOKOZUNA-1</strain>
    </source>
</reference>
<dbReference type="Proteomes" id="UP000186922">
    <property type="component" value="Unassembled WGS sequence"/>
</dbReference>
<sequence length="105" mass="12240">MRVICALDMLKKLEKDKYYLNYVVLSDEASAKFDYGRHTVLLAKKVMPKIFEIKERRKKKKRVIRMHNNAPSHKGKLVQAYLKKSTLSVLPWPPLSPDMNPIENG</sequence>
<dbReference type="OrthoDB" id="6150563at2759"/>
<protein>
    <recommendedName>
        <fullName evidence="1">Tc1-like transposase DDE domain-containing protein</fullName>
    </recommendedName>
</protein>
<organism evidence="2 3">
    <name type="scientific">Ramazzottius varieornatus</name>
    <name type="common">Water bear</name>
    <name type="synonym">Tardigrade</name>
    <dbReference type="NCBI Taxonomy" id="947166"/>
    <lineage>
        <taxon>Eukaryota</taxon>
        <taxon>Metazoa</taxon>
        <taxon>Ecdysozoa</taxon>
        <taxon>Tardigrada</taxon>
        <taxon>Eutardigrada</taxon>
        <taxon>Parachela</taxon>
        <taxon>Hypsibioidea</taxon>
        <taxon>Ramazzottiidae</taxon>
        <taxon>Ramazzottius</taxon>
    </lineage>
</organism>
<evidence type="ECO:0000313" key="3">
    <source>
        <dbReference type="Proteomes" id="UP000186922"/>
    </source>
</evidence>
<dbReference type="Pfam" id="PF13358">
    <property type="entry name" value="DDE_3"/>
    <property type="match status" value="1"/>
</dbReference>
<evidence type="ECO:0000259" key="1">
    <source>
        <dbReference type="Pfam" id="PF13358"/>
    </source>
</evidence>
<name>A0A1D1VXA1_RAMVA</name>
<accession>A0A1D1VXA1</accession>
<dbReference type="InterPro" id="IPR038717">
    <property type="entry name" value="Tc1-like_DDE_dom"/>
</dbReference>
<feature type="domain" description="Tc1-like transposase DDE" evidence="1">
    <location>
        <begin position="52"/>
        <end position="104"/>
    </location>
</feature>
<dbReference type="AlphaFoldDB" id="A0A1D1VXA1"/>
<dbReference type="GO" id="GO:0003676">
    <property type="term" value="F:nucleic acid binding"/>
    <property type="evidence" value="ECO:0007669"/>
    <property type="project" value="InterPro"/>
</dbReference>
<evidence type="ECO:0000313" key="2">
    <source>
        <dbReference type="EMBL" id="GAV06070.1"/>
    </source>
</evidence>
<gene>
    <name evidence="2" type="primary">RvY_16106-1</name>
    <name evidence="2" type="synonym">RvY_16106.1</name>
    <name evidence="2" type="ORF">RvY_16106</name>
</gene>
<dbReference type="EMBL" id="BDGG01000013">
    <property type="protein sequence ID" value="GAV06070.1"/>
    <property type="molecule type" value="Genomic_DNA"/>
</dbReference>
<proteinExistence type="predicted"/>
<comment type="caution">
    <text evidence="2">The sequence shown here is derived from an EMBL/GenBank/DDBJ whole genome shotgun (WGS) entry which is preliminary data.</text>
</comment>
<keyword evidence="3" id="KW-1185">Reference proteome</keyword>
<dbReference type="STRING" id="947166.A0A1D1VXA1"/>
<dbReference type="Gene3D" id="3.30.420.10">
    <property type="entry name" value="Ribonuclease H-like superfamily/Ribonuclease H"/>
    <property type="match status" value="1"/>
</dbReference>